<protein>
    <recommendedName>
        <fullName evidence="5">Membrane transporter protein</fullName>
    </recommendedName>
</protein>
<evidence type="ECO:0000256" key="2">
    <source>
        <dbReference type="SAM" id="SignalP"/>
    </source>
</evidence>
<keyword evidence="1" id="KW-1133">Transmembrane helix</keyword>
<keyword evidence="2" id="KW-0732">Signal</keyword>
<feature type="transmembrane region" description="Helical" evidence="1">
    <location>
        <begin position="67"/>
        <end position="86"/>
    </location>
</feature>
<evidence type="ECO:0000313" key="4">
    <source>
        <dbReference type="Proteomes" id="UP001500728"/>
    </source>
</evidence>
<gene>
    <name evidence="3" type="ORF">GCM10010469_66100</name>
</gene>
<name>A0ABP6R9H4_9ACTN</name>
<feature type="chain" id="PRO_5047441797" description="Membrane transporter protein" evidence="2">
    <location>
        <begin position="32"/>
        <end position="90"/>
    </location>
</feature>
<dbReference type="EMBL" id="BAAAUW010000057">
    <property type="protein sequence ID" value="GAA3280416.1"/>
    <property type="molecule type" value="Genomic_DNA"/>
</dbReference>
<evidence type="ECO:0000256" key="1">
    <source>
        <dbReference type="SAM" id="Phobius"/>
    </source>
</evidence>
<accession>A0ABP6R9H4</accession>
<evidence type="ECO:0000313" key="3">
    <source>
        <dbReference type="EMBL" id="GAA3280416.1"/>
    </source>
</evidence>
<reference evidence="4" key="1">
    <citation type="journal article" date="2019" name="Int. J. Syst. Evol. Microbiol.">
        <title>The Global Catalogue of Microorganisms (GCM) 10K type strain sequencing project: providing services to taxonomists for standard genome sequencing and annotation.</title>
        <authorList>
            <consortium name="The Broad Institute Genomics Platform"/>
            <consortium name="The Broad Institute Genome Sequencing Center for Infectious Disease"/>
            <person name="Wu L."/>
            <person name="Ma J."/>
        </authorList>
    </citation>
    <scope>NUCLEOTIDE SEQUENCE [LARGE SCALE GENOMIC DNA]</scope>
    <source>
        <strain evidence="4">JCM 9381</strain>
    </source>
</reference>
<organism evidence="3 4">
    <name type="scientific">Streptomyces labedae</name>
    <dbReference type="NCBI Taxonomy" id="285569"/>
    <lineage>
        <taxon>Bacteria</taxon>
        <taxon>Bacillati</taxon>
        <taxon>Actinomycetota</taxon>
        <taxon>Actinomycetes</taxon>
        <taxon>Kitasatosporales</taxon>
        <taxon>Streptomycetaceae</taxon>
        <taxon>Streptomyces</taxon>
    </lineage>
</organism>
<dbReference type="Proteomes" id="UP001500728">
    <property type="component" value="Unassembled WGS sequence"/>
</dbReference>
<sequence length="90" mass="8705">MSVARVAPAAPAATFVTSVAGAGAFALLSLADTGDVAPDWYPWPPCGLGGLIGGCLGARLQPCLPATGLRLLLGSLAAAAVALHAVQAPA</sequence>
<feature type="transmembrane region" description="Helical" evidence="1">
    <location>
        <begin position="40"/>
        <end position="60"/>
    </location>
</feature>
<comment type="caution">
    <text evidence="3">The sequence shown here is derived from an EMBL/GenBank/DDBJ whole genome shotgun (WGS) entry which is preliminary data.</text>
</comment>
<feature type="signal peptide" evidence="2">
    <location>
        <begin position="1"/>
        <end position="31"/>
    </location>
</feature>
<evidence type="ECO:0008006" key="5">
    <source>
        <dbReference type="Google" id="ProtNLM"/>
    </source>
</evidence>
<proteinExistence type="predicted"/>
<keyword evidence="4" id="KW-1185">Reference proteome</keyword>
<keyword evidence="1" id="KW-0472">Membrane</keyword>
<keyword evidence="1" id="KW-0812">Transmembrane</keyword>